<evidence type="ECO:0000313" key="1">
    <source>
        <dbReference type="EMBL" id="GEW47006.1"/>
    </source>
</evidence>
<dbReference type="AlphaFoldDB" id="A0A699GVR8"/>
<protein>
    <submittedName>
        <fullName evidence="1">Uncharacterized protein</fullName>
    </submittedName>
</protein>
<dbReference type="EMBL" id="BKCJ010059710">
    <property type="protein sequence ID" value="GEW47006.1"/>
    <property type="molecule type" value="Genomic_DNA"/>
</dbReference>
<feature type="non-terminal residue" evidence="1">
    <location>
        <position position="1"/>
    </location>
</feature>
<comment type="caution">
    <text evidence="1">The sequence shown here is derived from an EMBL/GenBank/DDBJ whole genome shotgun (WGS) entry which is preliminary data.</text>
</comment>
<reference evidence="1" key="1">
    <citation type="journal article" date="2019" name="Sci. Rep.">
        <title>Draft genome of Tanacetum cinerariifolium, the natural source of mosquito coil.</title>
        <authorList>
            <person name="Yamashiro T."/>
            <person name="Shiraishi A."/>
            <person name="Satake H."/>
            <person name="Nakayama K."/>
        </authorList>
    </citation>
    <scope>NUCLEOTIDE SEQUENCE</scope>
</reference>
<proteinExistence type="predicted"/>
<organism evidence="1">
    <name type="scientific">Tanacetum cinerariifolium</name>
    <name type="common">Dalmatian daisy</name>
    <name type="synonym">Chrysanthemum cinerariifolium</name>
    <dbReference type="NCBI Taxonomy" id="118510"/>
    <lineage>
        <taxon>Eukaryota</taxon>
        <taxon>Viridiplantae</taxon>
        <taxon>Streptophyta</taxon>
        <taxon>Embryophyta</taxon>
        <taxon>Tracheophyta</taxon>
        <taxon>Spermatophyta</taxon>
        <taxon>Magnoliopsida</taxon>
        <taxon>eudicotyledons</taxon>
        <taxon>Gunneridae</taxon>
        <taxon>Pentapetalae</taxon>
        <taxon>asterids</taxon>
        <taxon>campanulids</taxon>
        <taxon>Asterales</taxon>
        <taxon>Asteraceae</taxon>
        <taxon>Asteroideae</taxon>
        <taxon>Anthemideae</taxon>
        <taxon>Anthemidinae</taxon>
        <taxon>Tanacetum</taxon>
    </lineage>
</organism>
<sequence length="222" mass="25273">PVDQLVHPNNQVSTGRFNNKTTIPSIQCPKECRIVGQILVDHALIHALTATTDVLAIYIQQLWRTVKQVPNGNENIRFMVDKKDIIHNVDIFCATLELPVETPEQPFYEFIHKRLEEEYHTINDDTLMKKSTPTTPLPLSDNIERDDIIEATQLSLAVAKNKVYEEQQNVAAVIKGVLEEDLEKLVKGEDESIGSNFANIMLLSDEDFSDRIKNKSHKKKLD</sequence>
<accession>A0A699GVR8</accession>
<name>A0A699GVR8_TANCI</name>
<gene>
    <name evidence="1" type="ORF">Tci_218982</name>
</gene>